<name>A0A9D2ITP0_9FIRM</name>
<comment type="caution">
    <text evidence="1">The sequence shown here is derived from an EMBL/GenBank/DDBJ whole genome shotgun (WGS) entry which is preliminary data.</text>
</comment>
<dbReference type="AlphaFoldDB" id="A0A9D2ITP0"/>
<evidence type="ECO:0000313" key="2">
    <source>
        <dbReference type="Proteomes" id="UP000824041"/>
    </source>
</evidence>
<evidence type="ECO:0000313" key="1">
    <source>
        <dbReference type="EMBL" id="HIZ22769.1"/>
    </source>
</evidence>
<dbReference type="EMBL" id="DXBU01000111">
    <property type="protein sequence ID" value="HIZ22769.1"/>
    <property type="molecule type" value="Genomic_DNA"/>
</dbReference>
<dbReference type="Proteomes" id="UP000824041">
    <property type="component" value="Unassembled WGS sequence"/>
</dbReference>
<gene>
    <name evidence="1" type="ORF">IAA21_08250</name>
</gene>
<accession>A0A9D2ITP0</accession>
<organism evidence="1 2">
    <name type="scientific">Candidatus Blautia faecigallinarum</name>
    <dbReference type="NCBI Taxonomy" id="2838488"/>
    <lineage>
        <taxon>Bacteria</taxon>
        <taxon>Bacillati</taxon>
        <taxon>Bacillota</taxon>
        <taxon>Clostridia</taxon>
        <taxon>Lachnospirales</taxon>
        <taxon>Lachnospiraceae</taxon>
        <taxon>Blautia</taxon>
    </lineage>
</organism>
<reference evidence="1" key="2">
    <citation type="submission" date="2021-04" db="EMBL/GenBank/DDBJ databases">
        <authorList>
            <person name="Gilroy R."/>
        </authorList>
    </citation>
    <scope>NUCLEOTIDE SEQUENCE</scope>
    <source>
        <strain evidence="1">14324</strain>
    </source>
</reference>
<protein>
    <submittedName>
        <fullName evidence="1">Uncharacterized protein</fullName>
    </submittedName>
</protein>
<proteinExistence type="predicted"/>
<reference evidence="1" key="1">
    <citation type="journal article" date="2021" name="PeerJ">
        <title>Extensive microbial diversity within the chicken gut microbiome revealed by metagenomics and culture.</title>
        <authorList>
            <person name="Gilroy R."/>
            <person name="Ravi A."/>
            <person name="Getino M."/>
            <person name="Pursley I."/>
            <person name="Horton D.L."/>
            <person name="Alikhan N.F."/>
            <person name="Baker D."/>
            <person name="Gharbi K."/>
            <person name="Hall N."/>
            <person name="Watson M."/>
            <person name="Adriaenssens E.M."/>
            <person name="Foster-Nyarko E."/>
            <person name="Jarju S."/>
            <person name="Secka A."/>
            <person name="Antonio M."/>
            <person name="Oren A."/>
            <person name="Chaudhuri R.R."/>
            <person name="La Ragione R."/>
            <person name="Hildebrand F."/>
            <person name="Pallen M.J."/>
        </authorList>
    </citation>
    <scope>NUCLEOTIDE SEQUENCE</scope>
    <source>
        <strain evidence="1">14324</strain>
    </source>
</reference>
<sequence length="215" mass="24864">MEEFYTAIGIKRNPGSFCVVSQGERFSLYRAEPLLWTILQGRFLKKDEIYPEMYAKCLNGQMEKIGEEEAAYCLRRLINRRLVIKIPAEDSMDAQRKILQRSVVAPTDLAGSLPASSLFRKAFGESGRVSAHDKTWQKRWEHRERTLLKMLSIFGEVPKYLEAVGGSWEVMPTRFAKYREEFETFDTETFLSTLGRLHRERMIGILAVQEKEVSG</sequence>